<evidence type="ECO:0000256" key="8">
    <source>
        <dbReference type="ARBA" id="ARBA00022485"/>
    </source>
</evidence>
<dbReference type="EC" id="4.2.1.33" evidence="6"/>
<keyword evidence="12" id="KW-0411">Iron-sulfur</keyword>
<reference evidence="16 17" key="1">
    <citation type="submission" date="2014-10" db="EMBL/GenBank/DDBJ databases">
        <title>Whole genome sequence of Francisella endociliophora strain FSC1006, isolated from a laboratory culture of the marine ciliate Euplotes raikovi.</title>
        <authorList>
            <person name="Granberg M."/>
            <person name="Backman S."/>
            <person name="Lundmark E."/>
            <person name="Nilsson E."/>
            <person name="Karlsson E."/>
            <person name="Thelaus J."/>
            <person name="Ohrman C."/>
            <person name="Larkeryd A."/>
            <person name="Stenberg P."/>
        </authorList>
    </citation>
    <scope>NUCLEOTIDE SEQUENCE [LARGE SCALE GENOMIC DNA]</scope>
    <source>
        <strain evidence="16 17">FSC1006</strain>
    </source>
</reference>
<dbReference type="InterPro" id="IPR033941">
    <property type="entry name" value="IPMI_cat"/>
</dbReference>
<evidence type="ECO:0000256" key="12">
    <source>
        <dbReference type="ARBA" id="ARBA00023014"/>
    </source>
</evidence>
<name>A0A097EPY6_9GAMM</name>
<dbReference type="InterPro" id="IPR004430">
    <property type="entry name" value="3-IsopropMal_deHydase_lsu"/>
</dbReference>
<dbReference type="PRINTS" id="PR00415">
    <property type="entry name" value="ACONITASE"/>
</dbReference>
<keyword evidence="10" id="KW-0479">Metal-binding</keyword>
<dbReference type="InterPro" id="IPR018136">
    <property type="entry name" value="Aconitase_4Fe-4S_BS"/>
</dbReference>
<dbReference type="CDD" id="cd01583">
    <property type="entry name" value="IPMI"/>
    <property type="match status" value="1"/>
</dbReference>
<dbReference type="InterPro" id="IPR001030">
    <property type="entry name" value="Acoase/IPM_deHydtase_lsu_aba"/>
</dbReference>
<proteinExistence type="predicted"/>
<accession>A0A097EPY6</accession>
<comment type="catalytic activity">
    <reaction evidence="1">
        <text>(2R,3S)-3-isopropylmalate = (2S)-2-isopropylmalate</text>
        <dbReference type="Rhea" id="RHEA:32287"/>
        <dbReference type="ChEBI" id="CHEBI:1178"/>
        <dbReference type="ChEBI" id="CHEBI:35121"/>
        <dbReference type="EC" id="4.2.1.33"/>
    </reaction>
</comment>
<evidence type="ECO:0000256" key="5">
    <source>
        <dbReference type="ARBA" id="ARBA00011271"/>
    </source>
</evidence>
<dbReference type="PANTHER" id="PTHR43822">
    <property type="entry name" value="HOMOACONITASE, MITOCHONDRIAL-RELATED"/>
    <property type="match status" value="1"/>
</dbReference>
<dbReference type="InterPro" id="IPR015931">
    <property type="entry name" value="Acnase/IPM_dHydase_lsu_aba_1/3"/>
</dbReference>
<evidence type="ECO:0000256" key="10">
    <source>
        <dbReference type="ARBA" id="ARBA00022723"/>
    </source>
</evidence>
<evidence type="ECO:0000259" key="15">
    <source>
        <dbReference type="Pfam" id="PF00330"/>
    </source>
</evidence>
<keyword evidence="7" id="KW-0432">Leucine biosynthesis</keyword>
<comment type="function">
    <text evidence="3">Catalyzes the isomerization between 2-isopropylmalate and 3-isopropylmalate, via the formation of 2-isopropylmaleate.</text>
</comment>
<protein>
    <recommendedName>
        <fullName evidence="6">3-isopropylmalate dehydratase</fullName>
        <ecNumber evidence="6">4.2.1.33</ecNumber>
    </recommendedName>
</protein>
<evidence type="ECO:0000256" key="11">
    <source>
        <dbReference type="ARBA" id="ARBA00023004"/>
    </source>
</evidence>
<keyword evidence="9" id="KW-0028">Amino-acid biosynthesis</keyword>
<keyword evidence="13 16" id="KW-0456">Lyase</keyword>
<dbReference type="STRING" id="1547445.LO80_06460"/>
<comment type="subunit">
    <text evidence="5">Heterodimer of LeuC and LeuD.</text>
</comment>
<dbReference type="EMBL" id="CP009574">
    <property type="protein sequence ID" value="AIT09639.1"/>
    <property type="molecule type" value="Genomic_DNA"/>
</dbReference>
<evidence type="ECO:0000256" key="3">
    <source>
        <dbReference type="ARBA" id="ARBA00002695"/>
    </source>
</evidence>
<dbReference type="Gene3D" id="3.30.499.10">
    <property type="entry name" value="Aconitase, domain 3"/>
    <property type="match status" value="2"/>
</dbReference>
<dbReference type="PROSITE" id="PS00450">
    <property type="entry name" value="ACONITASE_1"/>
    <property type="match status" value="1"/>
</dbReference>
<dbReference type="Proteomes" id="UP000029672">
    <property type="component" value="Chromosome"/>
</dbReference>
<evidence type="ECO:0000256" key="2">
    <source>
        <dbReference type="ARBA" id="ARBA00001966"/>
    </source>
</evidence>
<evidence type="ECO:0000256" key="7">
    <source>
        <dbReference type="ARBA" id="ARBA00022430"/>
    </source>
</evidence>
<evidence type="ECO:0000256" key="14">
    <source>
        <dbReference type="ARBA" id="ARBA00023304"/>
    </source>
</evidence>
<dbReference type="Pfam" id="PF00330">
    <property type="entry name" value="Aconitase"/>
    <property type="match status" value="1"/>
</dbReference>
<dbReference type="HOGENOM" id="CLU_006714_3_4_6"/>
<dbReference type="SUPFAM" id="SSF53732">
    <property type="entry name" value="Aconitase iron-sulfur domain"/>
    <property type="match status" value="1"/>
</dbReference>
<comment type="cofactor">
    <cofactor evidence="2">
        <name>[4Fe-4S] cluster</name>
        <dbReference type="ChEBI" id="CHEBI:49883"/>
    </cofactor>
</comment>
<evidence type="ECO:0000256" key="6">
    <source>
        <dbReference type="ARBA" id="ARBA00011998"/>
    </source>
</evidence>
<evidence type="ECO:0000256" key="13">
    <source>
        <dbReference type="ARBA" id="ARBA00023239"/>
    </source>
</evidence>
<dbReference type="GO" id="GO:0051539">
    <property type="term" value="F:4 iron, 4 sulfur cluster binding"/>
    <property type="evidence" value="ECO:0007669"/>
    <property type="project" value="UniProtKB-KW"/>
</dbReference>
<evidence type="ECO:0000256" key="4">
    <source>
        <dbReference type="ARBA" id="ARBA00004729"/>
    </source>
</evidence>
<keyword evidence="14" id="KW-0100">Branched-chain amino acid biosynthesis</keyword>
<dbReference type="InterPro" id="IPR036008">
    <property type="entry name" value="Aconitase_4Fe-4S_dom"/>
</dbReference>
<evidence type="ECO:0000256" key="9">
    <source>
        <dbReference type="ARBA" id="ARBA00022605"/>
    </source>
</evidence>
<sequence>MAKNIINKIWDAHVVKQIPDFPDILYIDRMLMHEVTSAQAFDKIRELNIPINNPKSIIATVDHSISTSPINRLEMKDKVAQAQVEKLRSNVKEFGIDFYDFESQHQGIVHVIGPELGFTLPASTLVCGDSHTSTHGAFGALAFGVGTSEVGHVLATNCILQYRPKTMKVEFVGKPSEQATAKDIIMKLIANIGIGGAGGYVIEYVGQAIKDMTMEERMTLCNMSIECGARAGLVSPDEKTFNYLKGKKYAPQGEDFDKAIEYWNSFISDENAHYDKTTKVDIKGLEPMVTWGINPQHAINISAKIPNLKDIPSHQHKLAQQAYDYTKFNADENIFGKEIQWAFVGSCTNGRIEDMRAVAEVLKGKKVADNVTMYIVPGSEQVRNIAISEGLDKVFADAGAQFRMPGCSMCLAMNDDKVPEGQRCISTSNRNFIGRQGKGSITHLASPQTVAASAVMGKICSVDKLNKEL</sequence>
<dbReference type="GO" id="GO:0046872">
    <property type="term" value="F:metal ion binding"/>
    <property type="evidence" value="ECO:0007669"/>
    <property type="project" value="UniProtKB-KW"/>
</dbReference>
<feature type="domain" description="Aconitase/3-isopropylmalate dehydratase large subunit alpha/beta/alpha" evidence="15">
    <location>
        <begin position="7"/>
        <end position="457"/>
    </location>
</feature>
<dbReference type="UniPathway" id="UPA00048">
    <property type="reaction ID" value="UER00071"/>
</dbReference>
<evidence type="ECO:0000313" key="17">
    <source>
        <dbReference type="Proteomes" id="UP000029672"/>
    </source>
</evidence>
<dbReference type="PANTHER" id="PTHR43822:SF9">
    <property type="entry name" value="3-ISOPROPYLMALATE DEHYDRATASE"/>
    <property type="match status" value="1"/>
</dbReference>
<dbReference type="GO" id="GO:0016853">
    <property type="term" value="F:isomerase activity"/>
    <property type="evidence" value="ECO:0007669"/>
    <property type="project" value="UniProtKB-KW"/>
</dbReference>
<keyword evidence="16" id="KW-0413">Isomerase</keyword>
<evidence type="ECO:0000313" key="16">
    <source>
        <dbReference type="EMBL" id="AIT09639.1"/>
    </source>
</evidence>
<keyword evidence="17" id="KW-1185">Reference proteome</keyword>
<dbReference type="RefSeq" id="WP_040009710.1">
    <property type="nucleotide sequence ID" value="NZ_CP009574.1"/>
</dbReference>
<dbReference type="GO" id="GO:0009098">
    <property type="term" value="P:L-leucine biosynthetic process"/>
    <property type="evidence" value="ECO:0007669"/>
    <property type="project" value="UniProtKB-UniPathway"/>
</dbReference>
<gene>
    <name evidence="16" type="ORF">LO80_06460</name>
</gene>
<dbReference type="KEGG" id="frf:LO80_06460"/>
<dbReference type="GO" id="GO:0003861">
    <property type="term" value="F:3-isopropylmalate dehydratase activity"/>
    <property type="evidence" value="ECO:0007669"/>
    <property type="project" value="UniProtKB-EC"/>
</dbReference>
<dbReference type="eggNOG" id="COG0065">
    <property type="taxonomic scope" value="Bacteria"/>
</dbReference>
<dbReference type="AlphaFoldDB" id="A0A097EPY6"/>
<keyword evidence="8" id="KW-0004">4Fe-4S</keyword>
<comment type="pathway">
    <text evidence="4">Amino-acid biosynthesis; L-leucine biosynthesis; L-leucine from 3-methyl-2-oxobutanoate: step 2/4.</text>
</comment>
<dbReference type="InterPro" id="IPR050067">
    <property type="entry name" value="IPM_dehydratase_rel_enz"/>
</dbReference>
<organism evidence="16 17">
    <name type="scientific">Candidatus Francisella endociliophora</name>
    <dbReference type="NCBI Taxonomy" id="653937"/>
    <lineage>
        <taxon>Bacteria</taxon>
        <taxon>Pseudomonadati</taxon>
        <taxon>Pseudomonadota</taxon>
        <taxon>Gammaproteobacteria</taxon>
        <taxon>Thiotrichales</taxon>
        <taxon>Francisellaceae</taxon>
        <taxon>Francisella</taxon>
    </lineage>
</organism>
<dbReference type="NCBIfam" id="TIGR00170">
    <property type="entry name" value="leuC"/>
    <property type="match status" value="1"/>
</dbReference>
<evidence type="ECO:0000256" key="1">
    <source>
        <dbReference type="ARBA" id="ARBA00000491"/>
    </source>
</evidence>
<dbReference type="NCBIfam" id="NF009116">
    <property type="entry name" value="PRK12466.1"/>
    <property type="match status" value="1"/>
</dbReference>
<dbReference type="NCBIfam" id="NF004016">
    <property type="entry name" value="PRK05478.1"/>
    <property type="match status" value="1"/>
</dbReference>
<keyword evidence="11" id="KW-0408">Iron</keyword>
<dbReference type="OrthoDB" id="9802769at2"/>